<feature type="domain" description="Enoyl reductase (ER)" evidence="1">
    <location>
        <begin position="14"/>
        <end position="329"/>
    </location>
</feature>
<name>A0A8J6NTH9_9BACT</name>
<dbReference type="GO" id="GO:0043957">
    <property type="term" value="F:acryloyl-CoA reductase (NADPH) activity"/>
    <property type="evidence" value="ECO:0007669"/>
    <property type="project" value="TreeGrafter"/>
</dbReference>
<dbReference type="InterPro" id="IPR014188">
    <property type="entry name" value="Acrylyl-CoA_reductase_AcuI"/>
</dbReference>
<reference evidence="2 3" key="1">
    <citation type="submission" date="2020-08" db="EMBL/GenBank/DDBJ databases">
        <title>Bridging the membrane lipid divide: bacteria of the FCB group superphylum have the potential to synthesize archaeal ether lipids.</title>
        <authorList>
            <person name="Villanueva L."/>
            <person name="Von Meijenfeldt F.A.B."/>
            <person name="Westbye A.B."/>
            <person name="Yadav S."/>
            <person name="Hopmans E.C."/>
            <person name="Dutilh B.E."/>
            <person name="Sinninghe Damste J.S."/>
        </authorList>
    </citation>
    <scope>NUCLEOTIDE SEQUENCE [LARGE SCALE GENOMIC DNA]</scope>
    <source>
        <strain evidence="2">NIOZ-UU17</strain>
    </source>
</reference>
<protein>
    <submittedName>
        <fullName evidence="2">YhdH/YhfP family quinone oxidoreductase</fullName>
    </submittedName>
</protein>
<dbReference type="Pfam" id="PF00107">
    <property type="entry name" value="ADH_zinc_N"/>
    <property type="match status" value="1"/>
</dbReference>
<dbReference type="InterPro" id="IPR011032">
    <property type="entry name" value="GroES-like_sf"/>
</dbReference>
<dbReference type="PANTHER" id="PTHR43677:SF1">
    <property type="entry name" value="ACRYLYL-COA REDUCTASE ACUI-RELATED"/>
    <property type="match status" value="1"/>
</dbReference>
<dbReference type="PANTHER" id="PTHR43677">
    <property type="entry name" value="SHORT-CHAIN DEHYDROGENASE/REDUCTASE"/>
    <property type="match status" value="1"/>
</dbReference>
<evidence type="ECO:0000313" key="3">
    <source>
        <dbReference type="Proteomes" id="UP000605201"/>
    </source>
</evidence>
<dbReference type="Proteomes" id="UP000605201">
    <property type="component" value="Unassembled WGS sequence"/>
</dbReference>
<dbReference type="AlphaFoldDB" id="A0A8J6NTH9"/>
<proteinExistence type="predicted"/>
<accession>A0A8J6NTH9</accession>
<dbReference type="NCBIfam" id="TIGR02823">
    <property type="entry name" value="oxido_YhdH"/>
    <property type="match status" value="1"/>
</dbReference>
<dbReference type="Gene3D" id="3.90.180.10">
    <property type="entry name" value="Medium-chain alcohol dehydrogenases, catalytic domain"/>
    <property type="match status" value="1"/>
</dbReference>
<gene>
    <name evidence="2" type="ORF">H8D96_17065</name>
</gene>
<dbReference type="InterPro" id="IPR036291">
    <property type="entry name" value="NAD(P)-bd_dom_sf"/>
</dbReference>
<dbReference type="InterPro" id="IPR013154">
    <property type="entry name" value="ADH-like_N"/>
</dbReference>
<evidence type="ECO:0000313" key="2">
    <source>
        <dbReference type="EMBL" id="MBC8433621.1"/>
    </source>
</evidence>
<dbReference type="Gene3D" id="3.40.50.720">
    <property type="entry name" value="NAD(P)-binding Rossmann-like Domain"/>
    <property type="match status" value="1"/>
</dbReference>
<organism evidence="2 3">
    <name type="scientific">Candidatus Desulfatibia vada</name>
    <dbReference type="NCBI Taxonomy" id="2841696"/>
    <lineage>
        <taxon>Bacteria</taxon>
        <taxon>Pseudomonadati</taxon>
        <taxon>Thermodesulfobacteriota</taxon>
        <taxon>Desulfobacteria</taxon>
        <taxon>Desulfobacterales</taxon>
        <taxon>Desulfobacterales incertae sedis</taxon>
        <taxon>Candidatus Desulfatibia</taxon>
    </lineage>
</organism>
<dbReference type="InterPro" id="IPR051397">
    <property type="entry name" value="Zn-ADH-like_protein"/>
</dbReference>
<dbReference type="SMART" id="SM00829">
    <property type="entry name" value="PKS_ER"/>
    <property type="match status" value="1"/>
</dbReference>
<dbReference type="SUPFAM" id="SSF50129">
    <property type="entry name" value="GroES-like"/>
    <property type="match status" value="1"/>
</dbReference>
<dbReference type="Pfam" id="PF08240">
    <property type="entry name" value="ADH_N"/>
    <property type="match status" value="1"/>
</dbReference>
<dbReference type="SUPFAM" id="SSF51735">
    <property type="entry name" value="NAD(P)-binding Rossmann-fold domains"/>
    <property type="match status" value="1"/>
</dbReference>
<evidence type="ECO:0000259" key="1">
    <source>
        <dbReference type="SMART" id="SM00829"/>
    </source>
</evidence>
<dbReference type="InterPro" id="IPR013149">
    <property type="entry name" value="ADH-like_C"/>
</dbReference>
<dbReference type="CDD" id="cd05280">
    <property type="entry name" value="MDR_yhdh_yhfp"/>
    <property type="match status" value="1"/>
</dbReference>
<dbReference type="EMBL" id="JACNIG010000314">
    <property type="protein sequence ID" value="MBC8433621.1"/>
    <property type="molecule type" value="Genomic_DNA"/>
</dbReference>
<comment type="caution">
    <text evidence="2">The sequence shown here is derived from an EMBL/GenBank/DDBJ whole genome shotgun (WGS) entry which is preliminary data.</text>
</comment>
<sequence length="333" mass="36271">MNQKTFKAMVVTEKENDQFVREIQDRNIDDLPQGDVLVKVKYSSLNYKDVLSAIGNRGVTKKYPHTPGIDAAGIVAESQSKDFKAGDEVIVTSYDLGMNTSGGFGQYIRVPSQWVVKLPEHLSPRESMIFGTAGFTAALSVYRLVDYGITPNMGRILVSGATGGVGSIAVSILAKAGYEVVAVNGIVDEKDFLIEIGAQEVISIEEATDSSGKPLLKELWAGGIDTIGGEILATMIKSIQSDGGVTCCGNVGSHDLPLNVYPFILRGVTLMGIDSQKCPMPMRLKVWNKIANDWKLERLELLTTEVSLDGLNERIDLILQRKHKGRTIVRLPE</sequence>
<dbReference type="InterPro" id="IPR020843">
    <property type="entry name" value="ER"/>
</dbReference>